<keyword evidence="7" id="KW-0770">Synapse</keyword>
<name>A0A8W7PTM9_ANOCL</name>
<dbReference type="InterPro" id="IPR038050">
    <property type="entry name" value="Neuro_actylchol_rec"/>
</dbReference>
<keyword evidence="2" id="KW-0813">Transport</keyword>
<dbReference type="AlphaFoldDB" id="A0A8W7PTM9"/>
<keyword evidence="3" id="KW-1003">Cell membrane</keyword>
<keyword evidence="9 17" id="KW-0472">Membrane</keyword>
<reference evidence="19" key="1">
    <citation type="submission" date="2022-08" db="UniProtKB">
        <authorList>
            <consortium name="EnsemblMetazoa"/>
        </authorList>
    </citation>
    <scope>IDENTIFICATION</scope>
</reference>
<keyword evidence="5" id="KW-0732">Signal</keyword>
<dbReference type="SUPFAM" id="SSF63712">
    <property type="entry name" value="Nicotinic receptor ligand binding domain-like"/>
    <property type="match status" value="1"/>
</dbReference>
<evidence type="ECO:0000256" key="1">
    <source>
        <dbReference type="ARBA" id="ARBA00009237"/>
    </source>
</evidence>
<keyword evidence="14" id="KW-1071">Ligand-gated ion channel</keyword>
<dbReference type="VEuPathDB" id="VectorBase:ACON2_030640"/>
<evidence type="ECO:0000256" key="9">
    <source>
        <dbReference type="ARBA" id="ARBA00023136"/>
    </source>
</evidence>
<keyword evidence="10" id="KW-1015">Disulfide bond</keyword>
<evidence type="ECO:0000256" key="8">
    <source>
        <dbReference type="ARBA" id="ARBA00023065"/>
    </source>
</evidence>
<sequence>MKAQTLARLTTVPEWNDYKLKWNPDDYGGVDTLHVPSEHIWLPDIVLYNNILLSLTVFFLLLAEIIPPTSLTVPLLGKYLLFTMMLVTLSVVVTIAVLNVNFRSPVTHRMAPWVHRVFIELLPKVLCIERPKKEDEPSDNDDQTPTDVLTDVFQVPPDVEKYVGFCGKEYGTDFDIPGTNGAPGEHQYTIEHLVNDPLFYSVFRSVFSFSKLHNSTAPLTVRCGPPPVVSGPCFGEPPLPALPLPGGDDDLFSPTGNGDMSPTCCGDLSPTFEKPLLREMEKTIEASRFVAQHVRNKDKFESIEEDWKYVALVLDRLFLWIFTIACVLGTCLIILQAPSLYDNTQPIDAMYSKIAKKKMELLKMGSENV</sequence>
<feature type="domain" description="Neurotransmitter-gated ion-channel transmembrane" evidence="18">
    <location>
        <begin position="50"/>
        <end position="139"/>
    </location>
</feature>
<dbReference type="Gene3D" id="1.20.58.390">
    <property type="entry name" value="Neurotransmitter-gated ion-channel transmembrane domain"/>
    <property type="match status" value="2"/>
</dbReference>
<evidence type="ECO:0000256" key="15">
    <source>
        <dbReference type="ARBA" id="ARBA00023303"/>
    </source>
</evidence>
<keyword evidence="6 17" id="KW-1133">Transmembrane helix</keyword>
<evidence type="ECO:0000256" key="12">
    <source>
        <dbReference type="ARBA" id="ARBA00023180"/>
    </source>
</evidence>
<keyword evidence="11" id="KW-0675">Receptor</keyword>
<dbReference type="Pfam" id="PF02932">
    <property type="entry name" value="Neur_chan_memb"/>
    <property type="match status" value="2"/>
</dbReference>
<feature type="domain" description="Neurotransmitter-gated ion-channel transmembrane" evidence="18">
    <location>
        <begin position="273"/>
        <end position="333"/>
    </location>
</feature>
<evidence type="ECO:0000313" key="19">
    <source>
        <dbReference type="EnsemblMetazoa" id="ACOM037372-PA.1"/>
    </source>
</evidence>
<keyword evidence="12" id="KW-0325">Glycoprotein</keyword>
<evidence type="ECO:0000256" key="17">
    <source>
        <dbReference type="SAM" id="Phobius"/>
    </source>
</evidence>
<protein>
    <recommendedName>
        <fullName evidence="18">Neurotransmitter-gated ion-channel transmembrane domain-containing protein</fullName>
    </recommendedName>
</protein>
<evidence type="ECO:0000256" key="16">
    <source>
        <dbReference type="ARBA" id="ARBA00034104"/>
    </source>
</evidence>
<evidence type="ECO:0000256" key="6">
    <source>
        <dbReference type="ARBA" id="ARBA00022989"/>
    </source>
</evidence>
<proteinExistence type="inferred from homology"/>
<evidence type="ECO:0000256" key="11">
    <source>
        <dbReference type="ARBA" id="ARBA00023170"/>
    </source>
</evidence>
<dbReference type="FunFam" id="1.20.58.390:FF:000022">
    <property type="entry name" value="Nicotinic acetylcholine receptor subunit alpha4"/>
    <property type="match status" value="1"/>
</dbReference>
<keyword evidence="4 17" id="KW-0812">Transmembrane</keyword>
<dbReference type="InterPro" id="IPR036719">
    <property type="entry name" value="Neuro-gated_channel_TM_sf"/>
</dbReference>
<dbReference type="GO" id="GO:0007271">
    <property type="term" value="P:synaptic transmission, cholinergic"/>
    <property type="evidence" value="ECO:0007669"/>
    <property type="project" value="UniProtKB-ARBA"/>
</dbReference>
<evidence type="ECO:0000256" key="5">
    <source>
        <dbReference type="ARBA" id="ARBA00022729"/>
    </source>
</evidence>
<dbReference type="SUPFAM" id="SSF90112">
    <property type="entry name" value="Neurotransmitter-gated ion-channel transmembrane pore"/>
    <property type="match status" value="1"/>
</dbReference>
<dbReference type="GO" id="GO:0045211">
    <property type="term" value="C:postsynaptic membrane"/>
    <property type="evidence" value="ECO:0007669"/>
    <property type="project" value="UniProtKB-SubCell"/>
</dbReference>
<organism evidence="19">
    <name type="scientific">Anopheles coluzzii</name>
    <name type="common">African malaria mosquito</name>
    <dbReference type="NCBI Taxonomy" id="1518534"/>
    <lineage>
        <taxon>Eukaryota</taxon>
        <taxon>Metazoa</taxon>
        <taxon>Ecdysozoa</taxon>
        <taxon>Arthropoda</taxon>
        <taxon>Hexapoda</taxon>
        <taxon>Insecta</taxon>
        <taxon>Pterygota</taxon>
        <taxon>Neoptera</taxon>
        <taxon>Endopterygota</taxon>
        <taxon>Diptera</taxon>
        <taxon>Nematocera</taxon>
        <taxon>Culicoidea</taxon>
        <taxon>Culicidae</taxon>
        <taxon>Anophelinae</taxon>
        <taxon>Anopheles</taxon>
    </lineage>
</organism>
<dbReference type="GO" id="GO:0005230">
    <property type="term" value="F:extracellular ligand-gated monoatomic ion channel activity"/>
    <property type="evidence" value="ECO:0007669"/>
    <property type="project" value="InterPro"/>
</dbReference>
<keyword evidence="13" id="KW-0628">Postsynaptic cell membrane</keyword>
<feature type="transmembrane region" description="Helical" evidence="17">
    <location>
        <begin position="79"/>
        <end position="100"/>
    </location>
</feature>
<dbReference type="PANTHER" id="PTHR18945">
    <property type="entry name" value="NEUROTRANSMITTER GATED ION CHANNEL"/>
    <property type="match status" value="1"/>
</dbReference>
<dbReference type="InterPro" id="IPR006201">
    <property type="entry name" value="Neur_channel"/>
</dbReference>
<evidence type="ECO:0000256" key="14">
    <source>
        <dbReference type="ARBA" id="ARBA00023286"/>
    </source>
</evidence>
<dbReference type="Proteomes" id="UP000075882">
    <property type="component" value="Unassembled WGS sequence"/>
</dbReference>
<accession>A0A8W7PTM9</accession>
<dbReference type="GO" id="GO:0004888">
    <property type="term" value="F:transmembrane signaling receptor activity"/>
    <property type="evidence" value="ECO:0007669"/>
    <property type="project" value="InterPro"/>
</dbReference>
<comment type="similarity">
    <text evidence="1">Belongs to the ligand-gated ion channel (TC 1.A.9) family. Acetylcholine receptor (TC 1.A.9.1) subfamily.</text>
</comment>
<keyword evidence="15" id="KW-0407">Ion channel</keyword>
<evidence type="ECO:0000256" key="4">
    <source>
        <dbReference type="ARBA" id="ARBA00022692"/>
    </source>
</evidence>
<feature type="transmembrane region" description="Helical" evidence="17">
    <location>
        <begin position="317"/>
        <end position="337"/>
    </location>
</feature>
<evidence type="ECO:0000256" key="3">
    <source>
        <dbReference type="ARBA" id="ARBA00022475"/>
    </source>
</evidence>
<evidence type="ECO:0000256" key="13">
    <source>
        <dbReference type="ARBA" id="ARBA00023257"/>
    </source>
</evidence>
<dbReference type="GO" id="GO:0098655">
    <property type="term" value="P:monoatomic cation transmembrane transport"/>
    <property type="evidence" value="ECO:0007669"/>
    <property type="project" value="UniProtKB-ARBA"/>
</dbReference>
<evidence type="ECO:0000259" key="18">
    <source>
        <dbReference type="Pfam" id="PF02932"/>
    </source>
</evidence>
<evidence type="ECO:0000256" key="2">
    <source>
        <dbReference type="ARBA" id="ARBA00022448"/>
    </source>
</evidence>
<dbReference type="InterPro" id="IPR036734">
    <property type="entry name" value="Neur_chan_lig-bd_sf"/>
</dbReference>
<feature type="transmembrane region" description="Helical" evidence="17">
    <location>
        <begin position="46"/>
        <end position="67"/>
    </location>
</feature>
<evidence type="ECO:0000256" key="10">
    <source>
        <dbReference type="ARBA" id="ARBA00023157"/>
    </source>
</evidence>
<comment type="subcellular location">
    <subcellularLocation>
        <location evidence="16">Postsynaptic cell membrane</location>
        <topology evidence="16">Multi-pass membrane protein</topology>
    </subcellularLocation>
</comment>
<evidence type="ECO:0000256" key="7">
    <source>
        <dbReference type="ARBA" id="ARBA00023018"/>
    </source>
</evidence>
<keyword evidence="8" id="KW-0406">Ion transport</keyword>
<dbReference type="InterPro" id="IPR006029">
    <property type="entry name" value="Neurotrans-gated_channel_TM"/>
</dbReference>
<dbReference type="EnsemblMetazoa" id="ACOM037372-RA">
    <property type="protein sequence ID" value="ACOM037372-PA.1"/>
    <property type="gene ID" value="ACOM037372"/>
</dbReference>